<evidence type="ECO:0000313" key="5">
    <source>
        <dbReference type="EMBL" id="MET3595223.1"/>
    </source>
</evidence>
<dbReference type="Pfam" id="PF00392">
    <property type="entry name" value="GntR"/>
    <property type="match status" value="1"/>
</dbReference>
<dbReference type="InterPro" id="IPR008920">
    <property type="entry name" value="TF_FadR/GntR_C"/>
</dbReference>
<dbReference type="Proteomes" id="UP001549036">
    <property type="component" value="Unassembled WGS sequence"/>
</dbReference>
<keyword evidence="1" id="KW-0805">Transcription regulation</keyword>
<evidence type="ECO:0000256" key="2">
    <source>
        <dbReference type="ARBA" id="ARBA00023125"/>
    </source>
</evidence>
<dbReference type="SMART" id="SM00895">
    <property type="entry name" value="FCD"/>
    <property type="match status" value="1"/>
</dbReference>
<comment type="caution">
    <text evidence="5">The sequence shown here is derived from an EMBL/GenBank/DDBJ whole genome shotgun (WGS) entry which is preliminary data.</text>
</comment>
<keyword evidence="2 5" id="KW-0238">DNA-binding</keyword>
<dbReference type="InterPro" id="IPR036390">
    <property type="entry name" value="WH_DNA-bd_sf"/>
</dbReference>
<dbReference type="Gene3D" id="1.20.120.530">
    <property type="entry name" value="GntR ligand-binding domain-like"/>
    <property type="match status" value="1"/>
</dbReference>
<dbReference type="SMART" id="SM00345">
    <property type="entry name" value="HTH_GNTR"/>
    <property type="match status" value="1"/>
</dbReference>
<dbReference type="Pfam" id="PF07729">
    <property type="entry name" value="FCD"/>
    <property type="match status" value="1"/>
</dbReference>
<dbReference type="Gene3D" id="1.10.10.10">
    <property type="entry name" value="Winged helix-like DNA-binding domain superfamily/Winged helix DNA-binding domain"/>
    <property type="match status" value="1"/>
</dbReference>
<evidence type="ECO:0000256" key="1">
    <source>
        <dbReference type="ARBA" id="ARBA00023015"/>
    </source>
</evidence>
<evidence type="ECO:0000259" key="4">
    <source>
        <dbReference type="PROSITE" id="PS50949"/>
    </source>
</evidence>
<sequence>MPVKKAAAERKIAGPRETGSTRVYSELRHDILSMVLPPSVPLDEVGLGKRFQLSRSPIREALVRLAAEGLVVTHENRSTIVAPLDFRSVPEYLDALDLLQRATHRSAAICRSQRDIEEIETTLVAYEKKAQLSFDTGDWLPLIEGNYNFHFRIAQAGRNQYFVVFYKRILEEGRRMLYFHSEFLFKSLGSTVERLNQHHREMVEAIRIQDADEAERLAHEHAQQFKGDFLEYMERSITSKMKIAS</sequence>
<organism evidence="5 6">
    <name type="scientific">Mesorhizobium shonense</name>
    <dbReference type="NCBI Taxonomy" id="1209948"/>
    <lineage>
        <taxon>Bacteria</taxon>
        <taxon>Pseudomonadati</taxon>
        <taxon>Pseudomonadota</taxon>
        <taxon>Alphaproteobacteria</taxon>
        <taxon>Hyphomicrobiales</taxon>
        <taxon>Phyllobacteriaceae</taxon>
        <taxon>Mesorhizobium</taxon>
    </lineage>
</organism>
<dbReference type="RefSeq" id="WP_354416599.1">
    <property type="nucleotide sequence ID" value="NZ_JBEPLM010000009.1"/>
</dbReference>
<reference evidence="5 6" key="1">
    <citation type="submission" date="2024-06" db="EMBL/GenBank/DDBJ databases">
        <title>Genomic Encyclopedia of Type Strains, Phase IV (KMG-IV): sequencing the most valuable type-strain genomes for metagenomic binning, comparative biology and taxonomic classification.</title>
        <authorList>
            <person name="Goeker M."/>
        </authorList>
    </citation>
    <scope>NUCLEOTIDE SEQUENCE [LARGE SCALE GENOMIC DNA]</scope>
    <source>
        <strain evidence="5 6">DSM 29846</strain>
    </source>
</reference>
<evidence type="ECO:0000313" key="6">
    <source>
        <dbReference type="Proteomes" id="UP001549036"/>
    </source>
</evidence>
<accession>A0ABV2HXA3</accession>
<dbReference type="PROSITE" id="PS50949">
    <property type="entry name" value="HTH_GNTR"/>
    <property type="match status" value="1"/>
</dbReference>
<evidence type="ECO:0000256" key="3">
    <source>
        <dbReference type="ARBA" id="ARBA00023163"/>
    </source>
</evidence>
<dbReference type="InterPro" id="IPR000524">
    <property type="entry name" value="Tscrpt_reg_HTH_GntR"/>
</dbReference>
<dbReference type="InterPro" id="IPR036388">
    <property type="entry name" value="WH-like_DNA-bd_sf"/>
</dbReference>
<name>A0ABV2HXA3_9HYPH</name>
<dbReference type="EMBL" id="JBEPLM010000009">
    <property type="protein sequence ID" value="MET3595223.1"/>
    <property type="molecule type" value="Genomic_DNA"/>
</dbReference>
<dbReference type="SUPFAM" id="SSF46785">
    <property type="entry name" value="Winged helix' DNA-binding domain"/>
    <property type="match status" value="1"/>
</dbReference>
<proteinExistence type="predicted"/>
<dbReference type="PANTHER" id="PTHR43537:SF5">
    <property type="entry name" value="UXU OPERON TRANSCRIPTIONAL REGULATOR"/>
    <property type="match status" value="1"/>
</dbReference>
<keyword evidence="3" id="KW-0804">Transcription</keyword>
<dbReference type="SUPFAM" id="SSF48008">
    <property type="entry name" value="GntR ligand-binding domain-like"/>
    <property type="match status" value="1"/>
</dbReference>
<protein>
    <submittedName>
        <fullName evidence="5">DNA-binding GntR family transcriptional regulator</fullName>
    </submittedName>
</protein>
<dbReference type="GO" id="GO:0003677">
    <property type="term" value="F:DNA binding"/>
    <property type="evidence" value="ECO:0007669"/>
    <property type="project" value="UniProtKB-KW"/>
</dbReference>
<feature type="domain" description="HTH gntR-type" evidence="4">
    <location>
        <begin position="17"/>
        <end position="84"/>
    </location>
</feature>
<dbReference type="InterPro" id="IPR011711">
    <property type="entry name" value="GntR_C"/>
</dbReference>
<keyword evidence="6" id="KW-1185">Reference proteome</keyword>
<dbReference type="PANTHER" id="PTHR43537">
    <property type="entry name" value="TRANSCRIPTIONAL REGULATOR, GNTR FAMILY"/>
    <property type="match status" value="1"/>
</dbReference>
<gene>
    <name evidence="5" type="ORF">ABID26_004635</name>
</gene>